<feature type="transmembrane region" description="Helical" evidence="1">
    <location>
        <begin position="104"/>
        <end position="124"/>
    </location>
</feature>
<keyword evidence="3" id="KW-1185">Reference proteome</keyword>
<evidence type="ECO:0000313" key="2">
    <source>
        <dbReference type="EMBL" id="MES1918086.1"/>
    </source>
</evidence>
<proteinExistence type="predicted"/>
<accession>A0ABV2AEF4</accession>
<feature type="transmembrane region" description="Helical" evidence="1">
    <location>
        <begin position="136"/>
        <end position="159"/>
    </location>
</feature>
<gene>
    <name evidence="2" type="ORF">MHBO_000107</name>
</gene>
<keyword evidence="1" id="KW-0472">Membrane</keyword>
<organism evidence="2 3">
    <name type="scientific">Bonamia ostreae</name>
    <dbReference type="NCBI Taxonomy" id="126728"/>
    <lineage>
        <taxon>Eukaryota</taxon>
        <taxon>Sar</taxon>
        <taxon>Rhizaria</taxon>
        <taxon>Endomyxa</taxon>
        <taxon>Ascetosporea</taxon>
        <taxon>Haplosporida</taxon>
        <taxon>Bonamia</taxon>
    </lineage>
</organism>
<name>A0ABV2AEF4_9EUKA</name>
<evidence type="ECO:0000256" key="1">
    <source>
        <dbReference type="SAM" id="Phobius"/>
    </source>
</evidence>
<feature type="transmembrane region" description="Helical" evidence="1">
    <location>
        <begin position="171"/>
        <end position="193"/>
    </location>
</feature>
<keyword evidence="1" id="KW-0812">Transmembrane</keyword>
<feature type="transmembrane region" description="Helical" evidence="1">
    <location>
        <begin position="66"/>
        <end position="84"/>
    </location>
</feature>
<feature type="transmembrane region" description="Helical" evidence="1">
    <location>
        <begin position="40"/>
        <end position="59"/>
    </location>
</feature>
<dbReference type="Proteomes" id="UP001439008">
    <property type="component" value="Unassembled WGS sequence"/>
</dbReference>
<comment type="caution">
    <text evidence="2">The sequence shown here is derived from an EMBL/GenBank/DDBJ whole genome shotgun (WGS) entry which is preliminary data.</text>
</comment>
<dbReference type="EMBL" id="JBDODL010000014">
    <property type="protein sequence ID" value="MES1918086.1"/>
    <property type="molecule type" value="Genomic_DNA"/>
</dbReference>
<feature type="transmembrane region" description="Helical" evidence="1">
    <location>
        <begin position="9"/>
        <end position="34"/>
    </location>
</feature>
<keyword evidence="1" id="KW-1133">Transmembrane helix</keyword>
<evidence type="ECO:0000313" key="3">
    <source>
        <dbReference type="Proteomes" id="UP001439008"/>
    </source>
</evidence>
<reference evidence="2 3" key="1">
    <citation type="journal article" date="2024" name="BMC Biol.">
        <title>Comparative genomics of Ascetosporea gives new insight into the evolutionary basis for animal parasitism in Rhizaria.</title>
        <authorList>
            <person name="Hiltunen Thoren M."/>
            <person name="Onut-Brannstrom I."/>
            <person name="Alfjorden A."/>
            <person name="Peckova H."/>
            <person name="Swords F."/>
            <person name="Hooper C."/>
            <person name="Holzer A.S."/>
            <person name="Bass D."/>
            <person name="Burki F."/>
        </authorList>
    </citation>
    <scope>NUCLEOTIDE SEQUENCE [LARGE SCALE GENOMIC DNA]</scope>
    <source>
        <strain evidence="2">20-A016</strain>
    </source>
</reference>
<protein>
    <submittedName>
        <fullName evidence="2">Uncharacterized protein</fullName>
    </submittedName>
</protein>
<sequence length="201" mass="22626">MVFSSSRNLYIVLLANTTSCLCYYMATTAFSISVGDAKRVRIYFAMPSALLGWGLLQFVRRFVEKIDYIVWAFPFLAPAFFFLSDSPVSKRGLSETGYDVVVSFLFIARDTNFWMLYVFSNLVIMDSVSLKHPRAGLNGISAALFVFCTNFGDALGLILANVLYDNHQFDYIAHLATGLILSVGSIIIFLHLFRCKRKTSK</sequence>